<keyword evidence="3" id="KW-0804">Transcription</keyword>
<feature type="region of interest" description="Disordered" evidence="4">
    <location>
        <begin position="229"/>
        <end position="276"/>
    </location>
</feature>
<evidence type="ECO:0000256" key="3">
    <source>
        <dbReference type="RuleBase" id="RU369088"/>
    </source>
</evidence>
<evidence type="ECO:0000313" key="7">
    <source>
        <dbReference type="Proteomes" id="UP000299084"/>
    </source>
</evidence>
<feature type="compositionally biased region" description="Pro residues" evidence="4">
    <location>
        <begin position="297"/>
        <end position="312"/>
    </location>
</feature>
<evidence type="ECO:0000259" key="5">
    <source>
        <dbReference type="Pfam" id="PF11265"/>
    </source>
</evidence>
<dbReference type="PANTHER" id="PTHR12433">
    <property type="entry name" value="MEDIATOR OF RNA POLYMERASE II TRANSCRIPTION SUBUNIT 25"/>
    <property type="match status" value="1"/>
</dbReference>
<dbReference type="AlphaFoldDB" id="A0A5N4CBQ9"/>
<dbReference type="Pfam" id="PF11265">
    <property type="entry name" value="Med25_VWA"/>
    <property type="match status" value="1"/>
</dbReference>
<feature type="domain" description="Mediator of RNA polymerase II transcription subunit 25 von Willebrand factor type A" evidence="5">
    <location>
        <begin position="140"/>
        <end position="217"/>
    </location>
</feature>
<feature type="compositionally biased region" description="Low complexity" evidence="4">
    <location>
        <begin position="313"/>
        <end position="324"/>
    </location>
</feature>
<feature type="compositionally biased region" description="Pro residues" evidence="4">
    <location>
        <begin position="375"/>
        <end position="384"/>
    </location>
</feature>
<reference evidence="6 7" key="1">
    <citation type="journal article" date="2019" name="Mol. Ecol. Resour.">
        <title>Improving Illumina assemblies with Hi-C and long reads: an example with the North African dromedary.</title>
        <authorList>
            <person name="Elbers J.P."/>
            <person name="Rogers M.F."/>
            <person name="Perelman P.L."/>
            <person name="Proskuryakova A.A."/>
            <person name="Serdyukova N.A."/>
            <person name="Johnson W.E."/>
            <person name="Horin P."/>
            <person name="Corander J."/>
            <person name="Murphy D."/>
            <person name="Burger P.A."/>
        </authorList>
    </citation>
    <scope>NUCLEOTIDE SEQUENCE [LARGE SCALE GENOMIC DNA]</scope>
    <source>
        <strain evidence="6">Drom800</strain>
        <tissue evidence="6">Blood</tissue>
    </source>
</reference>
<dbReference type="GO" id="GO:0005667">
    <property type="term" value="C:transcription regulator complex"/>
    <property type="evidence" value="ECO:0007669"/>
    <property type="project" value="UniProtKB-UniRule"/>
</dbReference>
<comment type="function">
    <text evidence="3">Component of the Mediator complex, a coactivator involved in the regulated transcription of nearly all RNA polymerase II-dependent genes. Mediator functions as a bridge to convey information from gene-specific regulatory proteins to the basal RNA polymerase II transcription machinery. Mediator is recruited to promoters by direct interactions with regulatory proteins and serves as a scaffold for the assembly of a functional preinitiation complex with RNA polymerase II and the general transcription factors.</text>
</comment>
<evidence type="ECO:0000256" key="4">
    <source>
        <dbReference type="SAM" id="MobiDB-lite"/>
    </source>
</evidence>
<comment type="subunit">
    <text evidence="3">Component of the Mediator complex.</text>
</comment>
<dbReference type="GO" id="GO:0045944">
    <property type="term" value="P:positive regulation of transcription by RNA polymerase II"/>
    <property type="evidence" value="ECO:0007669"/>
    <property type="project" value="TreeGrafter"/>
</dbReference>
<comment type="caution">
    <text evidence="6">The sequence shown here is derived from an EMBL/GenBank/DDBJ whole genome shotgun (WGS) entry which is preliminary data.</text>
</comment>
<gene>
    <name evidence="6" type="ORF">Cadr_000027700</name>
</gene>
<dbReference type="PANTHER" id="PTHR12433:SF3">
    <property type="entry name" value="PROSTATE TUMOR-OVEREXPRESSED GENE 1 PROTEIN"/>
    <property type="match status" value="1"/>
</dbReference>
<protein>
    <recommendedName>
        <fullName evidence="2 3">Mediator of RNA polymerase II transcription subunit 25</fullName>
    </recommendedName>
</protein>
<accession>A0A5N4CBQ9</accession>
<feature type="compositionally biased region" description="Low complexity" evidence="4">
    <location>
        <begin position="242"/>
        <end position="265"/>
    </location>
</feature>
<evidence type="ECO:0000256" key="1">
    <source>
        <dbReference type="ARBA" id="ARBA00009102"/>
    </source>
</evidence>
<feature type="compositionally biased region" description="Low complexity" evidence="4">
    <location>
        <begin position="332"/>
        <end position="345"/>
    </location>
</feature>
<evidence type="ECO:0000313" key="6">
    <source>
        <dbReference type="EMBL" id="KAB1256297.1"/>
    </source>
</evidence>
<proteinExistence type="inferred from homology"/>
<dbReference type="Proteomes" id="UP000299084">
    <property type="component" value="Unassembled WGS sequence"/>
</dbReference>
<keyword evidence="3" id="KW-0539">Nucleus</keyword>
<dbReference type="InterPro" id="IPR021419">
    <property type="entry name" value="Mediator_Med25_VWA"/>
</dbReference>
<dbReference type="EMBL" id="JWIN03000030">
    <property type="protein sequence ID" value="KAB1256297.1"/>
    <property type="molecule type" value="Genomic_DNA"/>
</dbReference>
<feature type="region of interest" description="Disordered" evidence="4">
    <location>
        <begin position="288"/>
        <end position="384"/>
    </location>
</feature>
<comment type="similarity">
    <text evidence="1 3">Belongs to the Mediator complex subunit 25 family.</text>
</comment>
<comment type="subcellular location">
    <subcellularLocation>
        <location evidence="3">Nucleus</location>
    </subcellularLocation>
</comment>
<dbReference type="GO" id="GO:0016592">
    <property type="term" value="C:mediator complex"/>
    <property type="evidence" value="ECO:0007669"/>
    <property type="project" value="UniProtKB-UniRule"/>
</dbReference>
<sequence>MFIAALFTIAKAQKQPKCPSTDDWIKKMWYIYTHCPRVRGPACAGGLAADVVFVIKGKANLGTCFEGLHKHYLLPAGRLCGAKYSLAVFHTADSAPESHIQFFHLAGWHEVHGLTPKVSAGPCRKFQEDARAQRPDTPSRPPYLVTRAGPAAYCREHQSLVQKTREPGIYVSIVCPQKLPALQLLLEKALPPAMLEPLQPPADVSQDPMHMVLVRGLVLSVAGGSAPGPLQPNSTLGGYTLGSPPAASASPHQSLSSSTSSGGSAERSRGCQEPEGWAEPSLLALQLSSASRSRSSPLPPRVPGAPRPPPASQPSLVSTVAAGPGPAPPAQPGARPWRAPWPQAASGLRLSAVISQSPEHSWPGEGSSGGRRSPNLPPWTPTPS</sequence>
<keyword evidence="7" id="KW-1185">Reference proteome</keyword>
<keyword evidence="3" id="KW-0805">Transcription regulation</keyword>
<dbReference type="STRING" id="9838.ENSCDRP00005015525"/>
<organism evidence="6 7">
    <name type="scientific">Camelus dromedarius</name>
    <name type="common">Dromedary</name>
    <name type="synonym">Arabian camel</name>
    <dbReference type="NCBI Taxonomy" id="9838"/>
    <lineage>
        <taxon>Eukaryota</taxon>
        <taxon>Metazoa</taxon>
        <taxon>Chordata</taxon>
        <taxon>Craniata</taxon>
        <taxon>Vertebrata</taxon>
        <taxon>Euteleostomi</taxon>
        <taxon>Mammalia</taxon>
        <taxon>Eutheria</taxon>
        <taxon>Laurasiatheria</taxon>
        <taxon>Artiodactyla</taxon>
        <taxon>Tylopoda</taxon>
        <taxon>Camelidae</taxon>
        <taxon>Camelus</taxon>
    </lineage>
</organism>
<evidence type="ECO:0000256" key="2">
    <source>
        <dbReference type="ARBA" id="ARBA00019694"/>
    </source>
</evidence>
<name>A0A5N4CBQ9_CAMDR</name>